<reference evidence="5 6" key="1">
    <citation type="journal article" date="2019" name="Anaerobe">
        <title>Brachyspira catarrhinii sp. nov., an anaerobic intestinal spirochaete isolated from vervet monkeys may have been misidentified as Brachyspira aalborgi in previous studies.</title>
        <authorList>
            <person name="Phillips N.D."/>
            <person name="La T."/>
            <person name="Hampson D.J."/>
        </authorList>
    </citation>
    <scope>NUCLEOTIDE SEQUENCE [LARGE SCALE GENOMIC DNA]</scope>
    <source>
        <strain evidence="5 6">Z12</strain>
    </source>
</reference>
<protein>
    <submittedName>
        <fullName evidence="5">3-keto-5-aminohexanoate cleavage protein</fullName>
    </submittedName>
</protein>
<dbReference type="Pfam" id="PF05853">
    <property type="entry name" value="BKACE"/>
    <property type="match status" value="1"/>
</dbReference>
<comment type="cofactor">
    <cofactor evidence="1">
        <name>Zn(2+)</name>
        <dbReference type="ChEBI" id="CHEBI:29105"/>
    </cofactor>
</comment>
<evidence type="ECO:0000313" key="6">
    <source>
        <dbReference type="Proteomes" id="UP000310168"/>
    </source>
</evidence>
<sequence>MMDKVLISVAPINASSKSLDAKKIASDVIECYKLGASMVHLHVRDKNGNLTNDLSYFQHTIELIKEKCDIIVEASTGGVSSLSIEERCIPLKYKNTEFASLNVGSMNLSKSVYINQIDDVKYCLKEIIKNKKIPEVEVFEIGMIETTIKLYEEFKLKSPILFNIVLGHNGVAPASIEALYALRSFIPKNMFWGITHFSRDNNDIIAAAISMGAKTIRVGFEDSDYIEKERYAKRNYELVKHFKKLLNAMGKESMSVDEARKFFSVFRNK</sequence>
<keyword evidence="4" id="KW-0862">Zinc</keyword>
<dbReference type="Gene3D" id="3.20.20.70">
    <property type="entry name" value="Aldolase class I"/>
    <property type="match status" value="1"/>
</dbReference>
<proteinExistence type="predicted"/>
<accession>A0ABY2TS50</accession>
<keyword evidence="2" id="KW-0808">Transferase</keyword>
<keyword evidence="6" id="KW-1185">Reference proteome</keyword>
<dbReference type="InterPro" id="IPR008567">
    <property type="entry name" value="BKACE"/>
</dbReference>
<gene>
    <name evidence="5" type="ORF">EZH24_05510</name>
</gene>
<dbReference type="PANTHER" id="PTHR37418:SF2">
    <property type="entry name" value="3-KETO-5-AMINOHEXANOATE CLEAVAGE ENZYME"/>
    <property type="match status" value="1"/>
</dbReference>
<name>A0ABY2TS50_9SPIR</name>
<dbReference type="EMBL" id="SJDU01000108">
    <property type="protein sequence ID" value="TKZ35398.1"/>
    <property type="molecule type" value="Genomic_DNA"/>
</dbReference>
<keyword evidence="3" id="KW-0479">Metal-binding</keyword>
<dbReference type="InterPro" id="IPR013785">
    <property type="entry name" value="Aldolase_TIM"/>
</dbReference>
<evidence type="ECO:0000256" key="2">
    <source>
        <dbReference type="ARBA" id="ARBA00022679"/>
    </source>
</evidence>
<evidence type="ECO:0000256" key="3">
    <source>
        <dbReference type="ARBA" id="ARBA00022723"/>
    </source>
</evidence>
<comment type="caution">
    <text evidence="5">The sequence shown here is derived from an EMBL/GenBank/DDBJ whole genome shotgun (WGS) entry which is preliminary data.</text>
</comment>
<evidence type="ECO:0000313" key="5">
    <source>
        <dbReference type="EMBL" id="TKZ35398.1"/>
    </source>
</evidence>
<evidence type="ECO:0000256" key="1">
    <source>
        <dbReference type="ARBA" id="ARBA00001947"/>
    </source>
</evidence>
<organism evidence="5 6">
    <name type="scientific">Brachyspira catarrhinii</name>
    <dbReference type="NCBI Taxonomy" id="2528966"/>
    <lineage>
        <taxon>Bacteria</taxon>
        <taxon>Pseudomonadati</taxon>
        <taxon>Spirochaetota</taxon>
        <taxon>Spirochaetia</taxon>
        <taxon>Brachyspirales</taxon>
        <taxon>Brachyspiraceae</taxon>
        <taxon>Brachyspira</taxon>
    </lineage>
</organism>
<dbReference type="Proteomes" id="UP000310168">
    <property type="component" value="Unassembled WGS sequence"/>
</dbReference>
<dbReference type="PANTHER" id="PTHR37418">
    <property type="entry name" value="3-KETO-5-AMINOHEXANOATE CLEAVAGE ENZYME-RELATED"/>
    <property type="match status" value="1"/>
</dbReference>
<evidence type="ECO:0000256" key="4">
    <source>
        <dbReference type="ARBA" id="ARBA00022833"/>
    </source>
</evidence>